<accession>F6Y9W3</accession>
<feature type="transmembrane region" description="Helical" evidence="9">
    <location>
        <begin position="559"/>
        <end position="583"/>
    </location>
</feature>
<feature type="binding site" evidence="6">
    <location>
        <position position="55"/>
    </location>
    <ligand>
        <name>Na(+)</name>
        <dbReference type="ChEBI" id="CHEBI:29101"/>
        <label>1</label>
    </ligand>
</feature>
<dbReference type="Ensembl" id="ENSCINT00000014199.3">
    <property type="protein sequence ID" value="ENSCINP00000014199.3"/>
    <property type="gene ID" value="ENSCING00000006880.3"/>
</dbReference>
<sequence length="646" mass="72441">MLPTTKCKGCSKCRPDDVVPKLPAGCVIHPEYDDTGERGNWTNKAEFLLSMIGYAVGLGNVWRFPYLAFENGGGAFLLPYLTMLVLAGLPIFFLEVSLGQFCSQGPLGAFNGVPIVKGLGVAMVVVSVYVGVYYNVVICYTLYFLFSSLTSELPWNSCNNDWNTPACLHSTSIYNSKFAYIDKVTLNFTLPSSLETGFNNSQRFNTTTSNFSMAHRISPSEEYWNYKVLEKTQGIENLGKIRWELALILLLAWVIIYACLIKGVKSSGKAVYFTATFPYVVLTVLLIRGLTLDGAMDGVRYFFEPRWEKLLTAKVWKDAATQIFYSLSASWGGLITLSSYNKFNNNCYRDSVIVVLTNSFTSIFAGVTIFAVIGFMAHVLKTDIASVAADGPGLAFVVYPEALSQMPFAPVWSVLFFLMLFTLGLDTMFATLETIVTSLTDACPRQLRHRKCLFTLVVCIFLFLIGLPLVTQGGFFYLHLLDSYVASYSLIVCAIVEMLSISYIYGLNRFCEDIKMMTGHKPNAYWKITWSVISPAVLTFILIYSIADYKPLKLDEYNFPLWANILGWFTVASSVMCIPIFAIREIVRNKGTFLERIKSACRPNKRWGPYLLKDRVGFYAFNVHPPAVTNCTLKLPLYILISTFQC</sequence>
<feature type="transmembrane region" description="Helical" evidence="9">
    <location>
        <begin position="352"/>
        <end position="377"/>
    </location>
</feature>
<dbReference type="SUPFAM" id="SSF161070">
    <property type="entry name" value="SNF-like"/>
    <property type="match status" value="1"/>
</dbReference>
<dbReference type="PANTHER" id="PTHR11616:SF241">
    <property type="entry name" value="SODIUM- AND CHLORIDE-DEPENDENT GLYCINE TRANSPORTER 2"/>
    <property type="match status" value="1"/>
</dbReference>
<evidence type="ECO:0000256" key="2">
    <source>
        <dbReference type="ARBA" id="ARBA00022448"/>
    </source>
</evidence>
<evidence type="ECO:0000256" key="5">
    <source>
        <dbReference type="ARBA" id="ARBA00023136"/>
    </source>
</evidence>
<comment type="subcellular location">
    <subcellularLocation>
        <location evidence="1">Membrane</location>
        <topology evidence="1">Multi-pass membrane protein</topology>
    </subcellularLocation>
</comment>
<feature type="binding site" evidence="6">
    <location>
        <position position="358"/>
    </location>
    <ligand>
        <name>Na(+)</name>
        <dbReference type="ChEBI" id="CHEBI:29101"/>
        <label>1</label>
    </ligand>
</feature>
<keyword evidence="4 9" id="KW-1133">Transmembrane helix</keyword>
<organism evidence="10 11">
    <name type="scientific">Ciona intestinalis</name>
    <name type="common">Transparent sea squirt</name>
    <name type="synonym">Ascidia intestinalis</name>
    <dbReference type="NCBI Taxonomy" id="7719"/>
    <lineage>
        <taxon>Eukaryota</taxon>
        <taxon>Metazoa</taxon>
        <taxon>Chordata</taxon>
        <taxon>Tunicata</taxon>
        <taxon>Ascidiacea</taxon>
        <taxon>Phlebobranchia</taxon>
        <taxon>Cionidae</taxon>
        <taxon>Ciona</taxon>
    </lineage>
</organism>
<dbReference type="PRINTS" id="PR00176">
    <property type="entry name" value="NANEUSMPORT"/>
</dbReference>
<reference evidence="10" key="4">
    <citation type="submission" date="2025-09" db="UniProtKB">
        <authorList>
            <consortium name="Ensembl"/>
        </authorList>
    </citation>
    <scope>IDENTIFICATION</scope>
</reference>
<keyword evidence="6" id="KW-0915">Sodium</keyword>
<dbReference type="InterPro" id="IPR000175">
    <property type="entry name" value="Na/ntran_symport"/>
</dbReference>
<feature type="transmembrane region" description="Helical" evidence="9">
    <location>
        <begin position="323"/>
        <end position="340"/>
    </location>
</feature>
<keyword evidence="8" id="KW-0769">Symport</keyword>
<evidence type="ECO:0000256" key="3">
    <source>
        <dbReference type="ARBA" id="ARBA00022692"/>
    </source>
</evidence>
<dbReference type="PROSITE" id="PS50267">
    <property type="entry name" value="NA_NEUROTRAN_SYMP_3"/>
    <property type="match status" value="1"/>
</dbReference>
<feature type="transmembrane region" description="Helical" evidence="9">
    <location>
        <begin position="119"/>
        <end position="146"/>
    </location>
</feature>
<dbReference type="AlphaFoldDB" id="F6Y9W3"/>
<feature type="binding site" evidence="6">
    <location>
        <position position="56"/>
    </location>
    <ligand>
        <name>Na(+)</name>
        <dbReference type="ChEBI" id="CHEBI:29101"/>
        <label>1</label>
    </ligand>
</feature>
<keyword evidence="6" id="KW-0479">Metal-binding</keyword>
<dbReference type="GO" id="GO:0060012">
    <property type="term" value="P:synaptic transmission, glycinergic"/>
    <property type="evidence" value="ECO:0000318"/>
    <property type="project" value="GO_Central"/>
</dbReference>
<reference evidence="10" key="2">
    <citation type="journal article" date="2008" name="Genome Biol.">
        <title>Improved genome assembly and evidence-based global gene model set for the chordate Ciona intestinalis: new insight into intron and operon populations.</title>
        <authorList>
            <person name="Satou Y."/>
            <person name="Mineta K."/>
            <person name="Ogasawara M."/>
            <person name="Sasakura Y."/>
            <person name="Shoguchi E."/>
            <person name="Ueno K."/>
            <person name="Yamada L."/>
            <person name="Matsumoto J."/>
            <person name="Wasserscheid J."/>
            <person name="Dewar K."/>
            <person name="Wiley G.B."/>
            <person name="Macmil S.L."/>
            <person name="Roe B.A."/>
            <person name="Zeller R.W."/>
            <person name="Hastings K.E."/>
            <person name="Lemaire P."/>
            <person name="Lindquist E."/>
            <person name="Endo T."/>
            <person name="Hotta K."/>
            <person name="Inaba K."/>
        </authorList>
    </citation>
    <scope>NUCLEOTIDE SEQUENCE [LARGE SCALE GENOMIC DNA]</scope>
    <source>
        <strain evidence="10">wild type</strain>
    </source>
</reference>
<keyword evidence="2 8" id="KW-0813">Transport</keyword>
<dbReference type="InterPro" id="IPR037272">
    <property type="entry name" value="SNS_sf"/>
</dbReference>
<dbReference type="InParanoid" id="F6Y9W3"/>
<feature type="transmembrane region" description="Helical" evidence="9">
    <location>
        <begin position="484"/>
        <end position="507"/>
    </location>
</feature>
<feature type="transmembrane region" description="Helical" evidence="9">
    <location>
        <begin position="528"/>
        <end position="547"/>
    </location>
</feature>
<evidence type="ECO:0000256" key="4">
    <source>
        <dbReference type="ARBA" id="ARBA00022989"/>
    </source>
</evidence>
<protein>
    <recommendedName>
        <fullName evidence="8">Transporter</fullName>
    </recommendedName>
</protein>
<evidence type="ECO:0000256" key="9">
    <source>
        <dbReference type="SAM" id="Phobius"/>
    </source>
</evidence>
<evidence type="ECO:0000256" key="8">
    <source>
        <dbReference type="RuleBase" id="RU003732"/>
    </source>
</evidence>
<feature type="binding site" evidence="6">
    <location>
        <position position="426"/>
    </location>
    <ligand>
        <name>Na(+)</name>
        <dbReference type="ChEBI" id="CHEBI:29101"/>
        <label>1</label>
    </ligand>
</feature>
<feature type="transmembrane region" description="Helical" evidence="9">
    <location>
        <begin position="271"/>
        <end position="291"/>
    </location>
</feature>
<feature type="transmembrane region" description="Helical" evidence="9">
    <location>
        <begin position="77"/>
        <end position="98"/>
    </location>
</feature>
<feature type="disulfide bond" evidence="7">
    <location>
        <begin position="158"/>
        <end position="167"/>
    </location>
</feature>
<keyword evidence="3 8" id="KW-0812">Transmembrane</keyword>
<dbReference type="GO" id="GO:0035725">
    <property type="term" value="P:sodium ion transmembrane transport"/>
    <property type="evidence" value="ECO:0000318"/>
    <property type="project" value="GO_Central"/>
</dbReference>
<dbReference type="Proteomes" id="UP000008144">
    <property type="component" value="Chromosome 7"/>
</dbReference>
<reference evidence="11" key="1">
    <citation type="journal article" date="2002" name="Science">
        <title>The draft genome of Ciona intestinalis: insights into chordate and vertebrate origins.</title>
        <authorList>
            <person name="Dehal P."/>
            <person name="Satou Y."/>
            <person name="Campbell R.K."/>
            <person name="Chapman J."/>
            <person name="Degnan B."/>
            <person name="De Tomaso A."/>
            <person name="Davidson B."/>
            <person name="Di Gregorio A."/>
            <person name="Gelpke M."/>
            <person name="Goodstein D.M."/>
            <person name="Harafuji N."/>
            <person name="Hastings K.E."/>
            <person name="Ho I."/>
            <person name="Hotta K."/>
            <person name="Huang W."/>
            <person name="Kawashima T."/>
            <person name="Lemaire P."/>
            <person name="Martinez D."/>
            <person name="Meinertzhagen I.A."/>
            <person name="Necula S."/>
            <person name="Nonaka M."/>
            <person name="Putnam N."/>
            <person name="Rash S."/>
            <person name="Saiga H."/>
            <person name="Satake M."/>
            <person name="Terry A."/>
            <person name="Yamada L."/>
            <person name="Wang H.G."/>
            <person name="Awazu S."/>
            <person name="Azumi K."/>
            <person name="Boore J."/>
            <person name="Branno M."/>
            <person name="Chin-Bow S."/>
            <person name="DeSantis R."/>
            <person name="Doyle S."/>
            <person name="Francino P."/>
            <person name="Keys D.N."/>
            <person name="Haga S."/>
            <person name="Hayashi H."/>
            <person name="Hino K."/>
            <person name="Imai K.S."/>
            <person name="Inaba K."/>
            <person name="Kano S."/>
            <person name="Kobayashi K."/>
            <person name="Kobayashi M."/>
            <person name="Lee B.I."/>
            <person name="Makabe K.W."/>
            <person name="Manohar C."/>
            <person name="Matassi G."/>
            <person name="Medina M."/>
            <person name="Mochizuki Y."/>
            <person name="Mount S."/>
            <person name="Morishita T."/>
            <person name="Miura S."/>
            <person name="Nakayama A."/>
            <person name="Nishizaka S."/>
            <person name="Nomoto H."/>
            <person name="Ohta F."/>
            <person name="Oishi K."/>
            <person name="Rigoutsos I."/>
            <person name="Sano M."/>
            <person name="Sasaki A."/>
            <person name="Sasakura Y."/>
            <person name="Shoguchi E."/>
            <person name="Shin-i T."/>
            <person name="Spagnuolo A."/>
            <person name="Stainier D."/>
            <person name="Suzuki M.M."/>
            <person name="Tassy O."/>
            <person name="Takatori N."/>
            <person name="Tokuoka M."/>
            <person name="Yagi K."/>
            <person name="Yoshizaki F."/>
            <person name="Wada S."/>
            <person name="Zhang C."/>
            <person name="Hyatt P.D."/>
            <person name="Larimer F."/>
            <person name="Detter C."/>
            <person name="Doggett N."/>
            <person name="Glavina T."/>
            <person name="Hawkins T."/>
            <person name="Richardson P."/>
            <person name="Lucas S."/>
            <person name="Kohara Y."/>
            <person name="Levine M."/>
            <person name="Satoh N."/>
            <person name="Rokhsar D.S."/>
        </authorList>
    </citation>
    <scope>NUCLEOTIDE SEQUENCE [LARGE SCALE GENOMIC DNA]</scope>
</reference>
<feature type="binding site" evidence="6">
    <location>
        <position position="423"/>
    </location>
    <ligand>
        <name>Na(+)</name>
        <dbReference type="ChEBI" id="CHEBI:29101"/>
        <label>1</label>
    </ligand>
</feature>
<feature type="transmembrane region" description="Helical" evidence="9">
    <location>
        <begin position="245"/>
        <end position="264"/>
    </location>
</feature>
<name>F6Y9W3_CIOIN</name>
<dbReference type="GO" id="GO:1903804">
    <property type="term" value="P:glycine import across plasma membrane"/>
    <property type="evidence" value="ECO:0000318"/>
    <property type="project" value="GO_Central"/>
</dbReference>
<dbReference type="NCBIfam" id="NF037979">
    <property type="entry name" value="Na_transp"/>
    <property type="match status" value="1"/>
</dbReference>
<keyword evidence="7" id="KW-1015">Disulfide bond</keyword>
<dbReference type="EMBL" id="EAAA01002357">
    <property type="status" value="NOT_ANNOTATED_CDS"/>
    <property type="molecule type" value="Genomic_DNA"/>
</dbReference>
<feature type="transmembrane region" description="Helical" evidence="9">
    <location>
        <begin position="47"/>
        <end position="65"/>
    </location>
</feature>
<evidence type="ECO:0000256" key="1">
    <source>
        <dbReference type="ARBA" id="ARBA00004141"/>
    </source>
</evidence>
<dbReference type="GO" id="GO:0046872">
    <property type="term" value="F:metal ion binding"/>
    <property type="evidence" value="ECO:0007669"/>
    <property type="project" value="UniProtKB-KW"/>
</dbReference>
<keyword evidence="5 9" id="KW-0472">Membrane</keyword>
<keyword evidence="11" id="KW-1185">Reference proteome</keyword>
<evidence type="ECO:0000313" key="11">
    <source>
        <dbReference type="Proteomes" id="UP000008144"/>
    </source>
</evidence>
<evidence type="ECO:0000313" key="10">
    <source>
        <dbReference type="Ensembl" id="ENSCINP00000014199.3"/>
    </source>
</evidence>
<dbReference type="PANTHER" id="PTHR11616">
    <property type="entry name" value="SODIUM/CHLORIDE DEPENDENT TRANSPORTER"/>
    <property type="match status" value="1"/>
</dbReference>
<dbReference type="HOGENOM" id="CLU_006855_9_6_1"/>
<dbReference type="OMA" id="PCHILAH"/>
<dbReference type="Pfam" id="PF00209">
    <property type="entry name" value="SNF"/>
    <property type="match status" value="1"/>
</dbReference>
<dbReference type="GO" id="GO:0015375">
    <property type="term" value="F:glycine:sodium symporter activity"/>
    <property type="evidence" value="ECO:0000318"/>
    <property type="project" value="GO_Central"/>
</dbReference>
<feature type="transmembrane region" description="Helical" evidence="9">
    <location>
        <begin position="453"/>
        <end position="478"/>
    </location>
</feature>
<proteinExistence type="inferred from homology"/>
<feature type="binding site" evidence="6">
    <location>
        <position position="53"/>
    </location>
    <ligand>
        <name>Na(+)</name>
        <dbReference type="ChEBI" id="CHEBI:29101"/>
        <label>1</label>
    </ligand>
</feature>
<feature type="binding site" evidence="6">
    <location>
        <position position="60"/>
    </location>
    <ligand>
        <name>Na(+)</name>
        <dbReference type="ChEBI" id="CHEBI:29101"/>
        <label>1</label>
    </ligand>
</feature>
<dbReference type="GeneTree" id="ENSGT00940000154963"/>
<dbReference type="PROSITE" id="PS00610">
    <property type="entry name" value="NA_NEUROTRAN_SYMP_1"/>
    <property type="match status" value="1"/>
</dbReference>
<reference evidence="10" key="3">
    <citation type="submission" date="2025-08" db="UniProtKB">
        <authorList>
            <consortium name="Ensembl"/>
        </authorList>
    </citation>
    <scope>IDENTIFICATION</scope>
</reference>
<comment type="similarity">
    <text evidence="8">Belongs to the sodium:neurotransmitter symporter (SNF) (TC 2.A.22) family.</text>
</comment>
<evidence type="ECO:0000256" key="6">
    <source>
        <dbReference type="PIRSR" id="PIRSR600175-1"/>
    </source>
</evidence>
<dbReference type="PROSITE" id="PS00754">
    <property type="entry name" value="NA_NEUROTRAN_SYMP_2"/>
    <property type="match status" value="1"/>
</dbReference>
<dbReference type="GO" id="GO:0045202">
    <property type="term" value="C:synapse"/>
    <property type="evidence" value="ECO:0007669"/>
    <property type="project" value="GOC"/>
</dbReference>
<feature type="binding site" evidence="6">
    <location>
        <position position="326"/>
    </location>
    <ligand>
        <name>Na(+)</name>
        <dbReference type="ChEBI" id="CHEBI:29101"/>
        <label>1</label>
    </ligand>
</feature>
<dbReference type="GO" id="GO:0005886">
    <property type="term" value="C:plasma membrane"/>
    <property type="evidence" value="ECO:0000318"/>
    <property type="project" value="GO_Central"/>
</dbReference>
<feature type="transmembrane region" description="Helical" evidence="9">
    <location>
        <begin position="411"/>
        <end position="432"/>
    </location>
</feature>
<evidence type="ECO:0000256" key="7">
    <source>
        <dbReference type="PIRSR" id="PIRSR600175-2"/>
    </source>
</evidence>